<name>A0A5N5STV8_9CRUS</name>
<dbReference type="AlphaFoldDB" id="A0A5N5STV8"/>
<keyword evidence="3" id="KW-1185">Reference proteome</keyword>
<dbReference type="Proteomes" id="UP000326759">
    <property type="component" value="Unassembled WGS sequence"/>
</dbReference>
<proteinExistence type="predicted"/>
<sequence length="78" mass="8565">MTIDTLLICFCEDCERNDGVQKPYFMSRDLMIYSSPVGKSGRNNTSTSHGKSGMTPLHAAYPPVSQPPTPSKFLAQPD</sequence>
<organism evidence="2 3">
    <name type="scientific">Armadillidium nasatum</name>
    <dbReference type="NCBI Taxonomy" id="96803"/>
    <lineage>
        <taxon>Eukaryota</taxon>
        <taxon>Metazoa</taxon>
        <taxon>Ecdysozoa</taxon>
        <taxon>Arthropoda</taxon>
        <taxon>Crustacea</taxon>
        <taxon>Multicrustacea</taxon>
        <taxon>Malacostraca</taxon>
        <taxon>Eumalacostraca</taxon>
        <taxon>Peracarida</taxon>
        <taxon>Isopoda</taxon>
        <taxon>Oniscidea</taxon>
        <taxon>Crinocheta</taxon>
        <taxon>Armadillidiidae</taxon>
        <taxon>Armadillidium</taxon>
    </lineage>
</organism>
<comment type="caution">
    <text evidence="2">The sequence shown here is derived from an EMBL/GenBank/DDBJ whole genome shotgun (WGS) entry which is preliminary data.</text>
</comment>
<dbReference type="EMBL" id="SEYY01020386">
    <property type="protein sequence ID" value="KAB7497348.1"/>
    <property type="molecule type" value="Genomic_DNA"/>
</dbReference>
<feature type="compositionally biased region" description="Polar residues" evidence="1">
    <location>
        <begin position="41"/>
        <end position="50"/>
    </location>
</feature>
<protein>
    <submittedName>
        <fullName evidence="2">Uncharacterized protein</fullName>
    </submittedName>
</protein>
<accession>A0A5N5STV8</accession>
<reference evidence="2 3" key="1">
    <citation type="journal article" date="2019" name="PLoS Biol.">
        <title>Sex chromosomes control vertical transmission of feminizing Wolbachia symbionts in an isopod.</title>
        <authorList>
            <person name="Becking T."/>
            <person name="Chebbi M.A."/>
            <person name="Giraud I."/>
            <person name="Moumen B."/>
            <person name="Laverre T."/>
            <person name="Caubet Y."/>
            <person name="Peccoud J."/>
            <person name="Gilbert C."/>
            <person name="Cordaux R."/>
        </authorList>
    </citation>
    <scope>NUCLEOTIDE SEQUENCE [LARGE SCALE GENOMIC DNA]</scope>
    <source>
        <strain evidence="2">ANa2</strain>
        <tissue evidence="2">Whole body excluding digestive tract and cuticle</tissue>
    </source>
</reference>
<dbReference type="OrthoDB" id="6769990at2759"/>
<gene>
    <name evidence="2" type="ORF">Anas_04051</name>
</gene>
<evidence type="ECO:0000313" key="3">
    <source>
        <dbReference type="Proteomes" id="UP000326759"/>
    </source>
</evidence>
<evidence type="ECO:0000256" key="1">
    <source>
        <dbReference type="SAM" id="MobiDB-lite"/>
    </source>
</evidence>
<evidence type="ECO:0000313" key="2">
    <source>
        <dbReference type="EMBL" id="KAB7497348.1"/>
    </source>
</evidence>
<feature type="region of interest" description="Disordered" evidence="1">
    <location>
        <begin position="36"/>
        <end position="78"/>
    </location>
</feature>